<dbReference type="Proteomes" id="UP001431313">
    <property type="component" value="Unassembled WGS sequence"/>
</dbReference>
<proteinExistence type="predicted"/>
<comment type="caution">
    <text evidence="1">The sequence shown here is derived from an EMBL/GenBank/DDBJ whole genome shotgun (WGS) entry which is preliminary data.</text>
</comment>
<evidence type="ECO:0000313" key="1">
    <source>
        <dbReference type="EMBL" id="MCS0634907.1"/>
    </source>
</evidence>
<dbReference type="RefSeq" id="WP_258785561.1">
    <property type="nucleotide sequence ID" value="NZ_JANUGQ010000002.1"/>
</dbReference>
<protein>
    <submittedName>
        <fullName evidence="1">SRPBCC family protein</fullName>
    </submittedName>
</protein>
<reference evidence="1" key="1">
    <citation type="submission" date="2022-08" db="EMBL/GenBank/DDBJ databases">
        <authorList>
            <person name="Somphong A."/>
            <person name="Phongsopitanun W."/>
        </authorList>
    </citation>
    <scope>NUCLEOTIDE SEQUENCE</scope>
    <source>
        <strain evidence="1">LP05-1</strain>
    </source>
</reference>
<organism evidence="1 2">
    <name type="scientific">Streptomyces pyxinae</name>
    <dbReference type="NCBI Taxonomy" id="2970734"/>
    <lineage>
        <taxon>Bacteria</taxon>
        <taxon>Bacillati</taxon>
        <taxon>Actinomycetota</taxon>
        <taxon>Actinomycetes</taxon>
        <taxon>Kitasatosporales</taxon>
        <taxon>Streptomycetaceae</taxon>
        <taxon>Streptomyces</taxon>
    </lineage>
</organism>
<dbReference type="InterPro" id="IPR023393">
    <property type="entry name" value="START-like_dom_sf"/>
</dbReference>
<accession>A0ABT2CCR5</accession>
<dbReference type="InterPro" id="IPR019587">
    <property type="entry name" value="Polyketide_cyclase/dehydratase"/>
</dbReference>
<dbReference type="SUPFAM" id="SSF55961">
    <property type="entry name" value="Bet v1-like"/>
    <property type="match status" value="1"/>
</dbReference>
<dbReference type="Gene3D" id="3.30.530.20">
    <property type="match status" value="1"/>
</dbReference>
<evidence type="ECO:0000313" key="2">
    <source>
        <dbReference type="Proteomes" id="UP001431313"/>
    </source>
</evidence>
<keyword evidence="2" id="KW-1185">Reference proteome</keyword>
<sequence>MAVRHRLIERPPEAVWAVLADGSRYADWVVGTSSSRQKDDRWPQEGSALAYTVSVGPWTGEGETVVRLVEPGRRLELEAKSGPLGTARIAFELRPWGDATLVVVDEHPLRGPGGLLHNTAADALLQLRHRAMLRRLAEVVEREATRGNARVRAK</sequence>
<name>A0ABT2CCR5_9ACTN</name>
<dbReference type="EMBL" id="JANUGQ010000002">
    <property type="protein sequence ID" value="MCS0634907.1"/>
    <property type="molecule type" value="Genomic_DNA"/>
</dbReference>
<gene>
    <name evidence="1" type="ORF">NX801_04370</name>
</gene>
<dbReference type="Pfam" id="PF10604">
    <property type="entry name" value="Polyketide_cyc2"/>
    <property type="match status" value="1"/>
</dbReference>
<dbReference type="CDD" id="cd07812">
    <property type="entry name" value="SRPBCC"/>
    <property type="match status" value="1"/>
</dbReference>